<reference evidence="1" key="1">
    <citation type="submission" date="2021-01" db="EMBL/GenBank/DDBJ databases">
        <authorList>
            <person name="Lovell J.T."/>
            <person name="Bentley N."/>
            <person name="Bhattarai G."/>
            <person name="Jenkins J.W."/>
            <person name="Sreedasyam A."/>
            <person name="Alarcon Y."/>
            <person name="Bock C."/>
            <person name="Boston L."/>
            <person name="Carlson J."/>
            <person name="Cervantes K."/>
            <person name="Clermont K."/>
            <person name="Krom N."/>
            <person name="Kubenka K."/>
            <person name="Mamidi S."/>
            <person name="Mattison C."/>
            <person name="Monteros M."/>
            <person name="Pisani C."/>
            <person name="Plott C."/>
            <person name="Rajasekar S."/>
            <person name="Rhein H.S."/>
            <person name="Rohla C."/>
            <person name="Song M."/>
            <person name="Hilaire R.S."/>
            <person name="Shu S."/>
            <person name="Wells L."/>
            <person name="Wang X."/>
            <person name="Webber J."/>
            <person name="Heerema R.J."/>
            <person name="Klein P."/>
            <person name="Conner P."/>
            <person name="Grauke L."/>
            <person name="Grimwood J."/>
            <person name="Schmutz J."/>
            <person name="Randall J.J."/>
        </authorList>
    </citation>
    <scope>NUCLEOTIDE SEQUENCE</scope>
    <source>
        <tissue evidence="1">Leaf</tissue>
    </source>
</reference>
<gene>
    <name evidence="1" type="ORF">I3842_08G003100</name>
</gene>
<organism evidence="1 2">
    <name type="scientific">Carya illinoinensis</name>
    <name type="common">Pecan</name>
    <dbReference type="NCBI Taxonomy" id="32201"/>
    <lineage>
        <taxon>Eukaryota</taxon>
        <taxon>Viridiplantae</taxon>
        <taxon>Streptophyta</taxon>
        <taxon>Embryophyta</taxon>
        <taxon>Tracheophyta</taxon>
        <taxon>Spermatophyta</taxon>
        <taxon>Magnoliopsida</taxon>
        <taxon>eudicotyledons</taxon>
        <taxon>Gunneridae</taxon>
        <taxon>Pentapetalae</taxon>
        <taxon>rosids</taxon>
        <taxon>fabids</taxon>
        <taxon>Fagales</taxon>
        <taxon>Juglandaceae</taxon>
        <taxon>Carya</taxon>
    </lineage>
</organism>
<sequence length="82" mass="9920">YYNFHRKEIGTVFKDSDDIIVNIDSFNNFFFPALRRHLAQFIPDFIHKFKNPAEVRLLLFHGFHNTIPKSRLHRFSHFFPAQ</sequence>
<protein>
    <submittedName>
        <fullName evidence="1">Uncharacterized protein</fullName>
    </submittedName>
</protein>
<dbReference type="EMBL" id="CM031832">
    <property type="protein sequence ID" value="KAG6698064.1"/>
    <property type="molecule type" value="Genomic_DNA"/>
</dbReference>
<accession>A0A922JAX0</accession>
<comment type="caution">
    <text evidence="1">The sequence shown here is derived from an EMBL/GenBank/DDBJ whole genome shotgun (WGS) entry which is preliminary data.</text>
</comment>
<dbReference type="Proteomes" id="UP000811246">
    <property type="component" value="Chromosome 8"/>
</dbReference>
<name>A0A922JAX0_CARIL</name>
<proteinExistence type="predicted"/>
<evidence type="ECO:0000313" key="1">
    <source>
        <dbReference type="EMBL" id="KAG6698064.1"/>
    </source>
</evidence>
<feature type="non-terminal residue" evidence="1">
    <location>
        <position position="1"/>
    </location>
</feature>
<dbReference type="AlphaFoldDB" id="A0A922JAX0"/>
<evidence type="ECO:0000313" key="2">
    <source>
        <dbReference type="Proteomes" id="UP000811246"/>
    </source>
</evidence>